<dbReference type="NCBIfam" id="TIGR02838">
    <property type="entry name" value="spore_V_AC"/>
    <property type="match status" value="1"/>
</dbReference>
<feature type="transmembrane region" description="Helical" evidence="1">
    <location>
        <begin position="21"/>
        <end position="47"/>
    </location>
</feature>
<evidence type="ECO:0000313" key="3">
    <source>
        <dbReference type="Proteomes" id="UP001299220"/>
    </source>
</evidence>
<organism evidence="2 3">
    <name type="scientific">Anaeromassilibacillus senegalensis</name>
    <dbReference type="NCBI Taxonomy" id="1673717"/>
    <lineage>
        <taxon>Bacteria</taxon>
        <taxon>Bacillati</taxon>
        <taxon>Bacillota</taxon>
        <taxon>Clostridia</taxon>
        <taxon>Eubacteriales</taxon>
        <taxon>Acutalibacteraceae</taxon>
        <taxon>Anaeromassilibacillus</taxon>
    </lineage>
</organism>
<feature type="transmembrane region" description="Helical" evidence="1">
    <location>
        <begin position="59"/>
        <end position="78"/>
    </location>
</feature>
<comment type="caution">
    <text evidence="2">The sequence shown here is derived from an EMBL/GenBank/DDBJ whole genome shotgun (WGS) entry which is preliminary data.</text>
</comment>
<gene>
    <name evidence="2" type="primary">spoVAC</name>
    <name evidence="2" type="ORF">JQM67_06210</name>
</gene>
<proteinExistence type="predicted"/>
<evidence type="ECO:0000256" key="1">
    <source>
        <dbReference type="SAM" id="Phobius"/>
    </source>
</evidence>
<dbReference type="InterPro" id="IPR014203">
    <property type="entry name" value="Spore_V_AC"/>
</dbReference>
<name>A0ABS9CQD8_9FIRM</name>
<dbReference type="PANTHER" id="PTHR38450">
    <property type="entry name" value="STAGE V SPORULATION PROTEIN AC-RELATED"/>
    <property type="match status" value="1"/>
</dbReference>
<evidence type="ECO:0000313" key="2">
    <source>
        <dbReference type="EMBL" id="MCF2652189.1"/>
    </source>
</evidence>
<dbReference type="Pfam" id="PF03862">
    <property type="entry name" value="SpoVAC_SpoVAEB"/>
    <property type="match status" value="1"/>
</dbReference>
<protein>
    <submittedName>
        <fullName evidence="2">Stage V sporulation protein AC</fullName>
    </submittedName>
</protein>
<dbReference type="Proteomes" id="UP001299220">
    <property type="component" value="Unassembled WGS sequence"/>
</dbReference>
<reference evidence="2 3" key="1">
    <citation type="submission" date="2020-12" db="EMBL/GenBank/DDBJ databases">
        <title>Whole genome sequences of gut porcine anaerobes.</title>
        <authorList>
            <person name="Kubasova T."/>
            <person name="Jahodarova E."/>
            <person name="Rychlik I."/>
        </authorList>
    </citation>
    <scope>NUCLEOTIDE SEQUENCE [LARGE SCALE GENOMIC DNA]</scope>
    <source>
        <strain evidence="2 3">An867</strain>
    </source>
</reference>
<accession>A0ABS9CQD8</accession>
<keyword evidence="3" id="KW-1185">Reference proteome</keyword>
<feature type="transmembrane region" description="Helical" evidence="1">
    <location>
        <begin position="125"/>
        <end position="148"/>
    </location>
</feature>
<keyword evidence="1" id="KW-0812">Transmembrane</keyword>
<dbReference type="PANTHER" id="PTHR38450:SF1">
    <property type="entry name" value="STAGE V SPORULATION PROTEIN AC"/>
    <property type="match status" value="1"/>
</dbReference>
<sequence length="150" mass="15722">MKTKTPQEYDSMVQKASPRSPVFMDCLLAFLFGGAICTLGQAIANLFMLMGLTLKDARTGVSIVLILLSATLTAFGVFDDIAKHAGAGTLVPITGFANSMVSPAMEFKSEGFVTGLGAKMFVVSGPVLVFGISASVIYGIILFIIGLFQG</sequence>
<dbReference type="EMBL" id="JAFBIT010000001">
    <property type="protein sequence ID" value="MCF2652189.1"/>
    <property type="molecule type" value="Genomic_DNA"/>
</dbReference>
<dbReference type="InterPro" id="IPR005562">
    <property type="entry name" value="SpoVA"/>
</dbReference>
<dbReference type="RefSeq" id="WP_235323208.1">
    <property type="nucleotide sequence ID" value="NZ_JAFBIT010000001.1"/>
</dbReference>
<keyword evidence="1" id="KW-1133">Transmembrane helix</keyword>
<keyword evidence="1" id="KW-0472">Membrane</keyword>